<dbReference type="GO" id="GO:0042800">
    <property type="term" value="F:histone H3K4 methyltransferase activity"/>
    <property type="evidence" value="ECO:0007669"/>
    <property type="project" value="TreeGrafter"/>
</dbReference>
<dbReference type="SMART" id="SM00542">
    <property type="entry name" value="FYRC"/>
    <property type="match status" value="1"/>
</dbReference>
<feature type="region of interest" description="Disordered" evidence="17">
    <location>
        <begin position="4278"/>
        <end position="4309"/>
    </location>
</feature>
<dbReference type="SMART" id="SM00508">
    <property type="entry name" value="PostSET"/>
    <property type="match status" value="1"/>
</dbReference>
<dbReference type="CDD" id="cd15506">
    <property type="entry name" value="PHD1_KMT2A_like"/>
    <property type="match status" value="1"/>
</dbReference>
<feature type="compositionally biased region" description="Basic and acidic residues" evidence="17">
    <location>
        <begin position="2323"/>
        <end position="2335"/>
    </location>
</feature>
<feature type="compositionally biased region" description="Polar residues" evidence="17">
    <location>
        <begin position="2346"/>
        <end position="2358"/>
    </location>
</feature>
<dbReference type="Pfam" id="PF05965">
    <property type="entry name" value="FYRC"/>
    <property type="match status" value="1"/>
</dbReference>
<feature type="region of interest" description="Disordered" evidence="17">
    <location>
        <begin position="216"/>
        <end position="237"/>
    </location>
</feature>
<feature type="compositionally biased region" description="Acidic residues" evidence="17">
    <location>
        <begin position="2912"/>
        <end position="2921"/>
    </location>
</feature>
<keyword evidence="11" id="KW-0103">Bromodomain</keyword>
<evidence type="ECO:0000259" key="18">
    <source>
        <dbReference type="PROSITE" id="PS50016"/>
    </source>
</evidence>
<feature type="compositionally biased region" description="Basic and acidic residues" evidence="17">
    <location>
        <begin position="2490"/>
        <end position="2516"/>
    </location>
</feature>
<dbReference type="Pfam" id="PF00628">
    <property type="entry name" value="PHD"/>
    <property type="match status" value="2"/>
</dbReference>
<dbReference type="SMART" id="SM00399">
    <property type="entry name" value="ZnF_C4"/>
    <property type="match status" value="1"/>
</dbReference>
<feature type="region of interest" description="Disordered" evidence="17">
    <location>
        <begin position="2155"/>
        <end position="2205"/>
    </location>
</feature>
<dbReference type="CDD" id="cd15508">
    <property type="entry name" value="PHD3_KMT2A_like"/>
    <property type="match status" value="1"/>
</dbReference>
<evidence type="ECO:0000256" key="12">
    <source>
        <dbReference type="ARBA" id="ARBA00023125"/>
    </source>
</evidence>
<dbReference type="InterPro" id="IPR013083">
    <property type="entry name" value="Znf_RING/FYVE/PHD"/>
</dbReference>
<dbReference type="PROSITE" id="PS50868">
    <property type="entry name" value="POST_SET"/>
    <property type="match status" value="1"/>
</dbReference>
<evidence type="ECO:0000256" key="8">
    <source>
        <dbReference type="ARBA" id="ARBA00022833"/>
    </source>
</evidence>
<dbReference type="PANTHER" id="PTHR45838:SF4">
    <property type="entry name" value="HISTONE-LYSINE N-METHYLTRANSFERASE TRITHORAX"/>
    <property type="match status" value="1"/>
</dbReference>
<dbReference type="CDD" id="cd19170">
    <property type="entry name" value="SET_KMT2A_2B"/>
    <property type="match status" value="1"/>
</dbReference>
<feature type="compositionally biased region" description="Basic and acidic residues" evidence="17">
    <location>
        <begin position="2162"/>
        <end position="2171"/>
    </location>
</feature>
<dbReference type="PROSITE" id="PS50016">
    <property type="entry name" value="ZF_PHD_2"/>
    <property type="match status" value="3"/>
</dbReference>
<feature type="region of interest" description="Disordered" evidence="17">
    <location>
        <begin position="2978"/>
        <end position="3292"/>
    </location>
</feature>
<feature type="compositionally biased region" description="Basic and acidic residues" evidence="17">
    <location>
        <begin position="2753"/>
        <end position="2763"/>
    </location>
</feature>
<proteinExistence type="predicted"/>
<evidence type="ECO:0000256" key="16">
    <source>
        <dbReference type="PROSITE-ProRule" id="PRU00509"/>
    </source>
</evidence>
<keyword evidence="8" id="KW-0862">Zinc</keyword>
<feature type="compositionally biased region" description="Polar residues" evidence="17">
    <location>
        <begin position="1531"/>
        <end position="1551"/>
    </location>
</feature>
<dbReference type="Gene3D" id="1.20.920.10">
    <property type="entry name" value="Bromodomain-like"/>
    <property type="match status" value="1"/>
</dbReference>
<dbReference type="PANTHER" id="PTHR45838">
    <property type="entry name" value="HISTONE-LYSINE-N-METHYLTRANSFERASE 2 KMT2 FAMILY MEMBER"/>
    <property type="match status" value="1"/>
</dbReference>
<evidence type="ECO:0000256" key="17">
    <source>
        <dbReference type="SAM" id="MobiDB-lite"/>
    </source>
</evidence>
<dbReference type="OMA" id="CPEWEST"/>
<feature type="region of interest" description="Disordered" evidence="17">
    <location>
        <begin position="2305"/>
        <end position="2467"/>
    </location>
</feature>
<feature type="compositionally biased region" description="Basic and acidic residues" evidence="17">
    <location>
        <begin position="3044"/>
        <end position="3067"/>
    </location>
</feature>
<dbReference type="CDD" id="cd15664">
    <property type="entry name" value="ePHD_KMT2A_like"/>
    <property type="match status" value="1"/>
</dbReference>
<dbReference type="InterPro" id="IPR001214">
    <property type="entry name" value="SET_dom"/>
</dbReference>
<feature type="compositionally biased region" description="Basic and acidic residues" evidence="17">
    <location>
        <begin position="2803"/>
        <end position="2812"/>
    </location>
</feature>
<keyword evidence="5" id="KW-0479">Metal-binding</keyword>
<evidence type="ECO:0000313" key="24">
    <source>
        <dbReference type="EnsemblMetazoa" id="G24720.2:cds"/>
    </source>
</evidence>
<dbReference type="InterPro" id="IPR001628">
    <property type="entry name" value="Znf_hrmn_rcpt"/>
</dbReference>
<feature type="domain" description="PHD-type" evidence="18">
    <location>
        <begin position="1196"/>
        <end position="1257"/>
    </location>
</feature>
<evidence type="ECO:0000256" key="5">
    <source>
        <dbReference type="ARBA" id="ARBA00022723"/>
    </source>
</evidence>
<dbReference type="PROSITE" id="PS51030">
    <property type="entry name" value="NUCLEAR_REC_DBD_2"/>
    <property type="match status" value="1"/>
</dbReference>
<dbReference type="PROSITE" id="PS50280">
    <property type="entry name" value="SET"/>
    <property type="match status" value="1"/>
</dbReference>
<dbReference type="Gene3D" id="3.30.40.10">
    <property type="entry name" value="Zinc/RING finger domain, C3HC4 (zinc finger)"/>
    <property type="match status" value="3"/>
</dbReference>
<keyword evidence="6" id="KW-0677">Repeat</keyword>
<feature type="compositionally biased region" description="Basic and acidic residues" evidence="17">
    <location>
        <begin position="1392"/>
        <end position="1401"/>
    </location>
</feature>
<feature type="compositionally biased region" description="Polar residues" evidence="17">
    <location>
        <begin position="2190"/>
        <end position="2202"/>
    </location>
</feature>
<feature type="compositionally biased region" description="Basic and acidic residues" evidence="17">
    <location>
        <begin position="2359"/>
        <end position="2378"/>
    </location>
</feature>
<dbReference type="Pfam" id="PF00856">
    <property type="entry name" value="SET"/>
    <property type="match status" value="1"/>
</dbReference>
<feature type="domain" description="PHD-type" evidence="23">
    <location>
        <begin position="1785"/>
        <end position="1894"/>
    </location>
</feature>
<dbReference type="SUPFAM" id="SSF82199">
    <property type="entry name" value="SET domain"/>
    <property type="match status" value="1"/>
</dbReference>
<dbReference type="PROSITE" id="PS51058">
    <property type="entry name" value="ZF_CXXC"/>
    <property type="match status" value="1"/>
</dbReference>
<evidence type="ECO:0000256" key="10">
    <source>
        <dbReference type="ARBA" id="ARBA00023015"/>
    </source>
</evidence>
<feature type="compositionally biased region" description="Basic and acidic residues" evidence="17">
    <location>
        <begin position="1373"/>
        <end position="1385"/>
    </location>
</feature>
<feature type="compositionally biased region" description="Polar residues" evidence="17">
    <location>
        <begin position="3523"/>
        <end position="3533"/>
    </location>
</feature>
<feature type="compositionally biased region" description="Basic and acidic residues" evidence="17">
    <location>
        <begin position="3230"/>
        <end position="3246"/>
    </location>
</feature>
<keyword evidence="2" id="KW-0489">Methyltransferase</keyword>
<dbReference type="InterPro" id="IPR046341">
    <property type="entry name" value="SET_dom_sf"/>
</dbReference>
<keyword evidence="7 16" id="KW-0863">Zinc-finger</keyword>
<dbReference type="InterPro" id="IPR003888">
    <property type="entry name" value="FYrich_N"/>
</dbReference>
<dbReference type="Pfam" id="PF00105">
    <property type="entry name" value="zf-C4"/>
    <property type="match status" value="1"/>
</dbReference>
<evidence type="ECO:0000259" key="21">
    <source>
        <dbReference type="PROSITE" id="PS51030"/>
    </source>
</evidence>
<dbReference type="FunFam" id="2.170.270.10:FF:000004">
    <property type="entry name" value="Histone-lysine N-methyltransferase"/>
    <property type="match status" value="1"/>
</dbReference>
<feature type="compositionally biased region" description="Polar residues" evidence="17">
    <location>
        <begin position="3152"/>
        <end position="3162"/>
    </location>
</feature>
<feature type="region of interest" description="Disordered" evidence="17">
    <location>
        <begin position="1373"/>
        <end position="1401"/>
    </location>
</feature>
<evidence type="ECO:0000259" key="22">
    <source>
        <dbReference type="PROSITE" id="PS51058"/>
    </source>
</evidence>
<evidence type="ECO:0000259" key="19">
    <source>
        <dbReference type="PROSITE" id="PS50280"/>
    </source>
</evidence>
<feature type="compositionally biased region" description="Basic and acidic residues" evidence="17">
    <location>
        <begin position="2412"/>
        <end position="2441"/>
    </location>
</feature>
<dbReference type="InterPro" id="IPR003616">
    <property type="entry name" value="Post-SET_dom"/>
</dbReference>
<organism evidence="24 25">
    <name type="scientific">Magallana gigas</name>
    <name type="common">Pacific oyster</name>
    <name type="synonym">Crassostrea gigas</name>
    <dbReference type="NCBI Taxonomy" id="29159"/>
    <lineage>
        <taxon>Eukaryota</taxon>
        <taxon>Metazoa</taxon>
        <taxon>Spiralia</taxon>
        <taxon>Lophotrochozoa</taxon>
        <taxon>Mollusca</taxon>
        <taxon>Bivalvia</taxon>
        <taxon>Autobranchia</taxon>
        <taxon>Pteriomorphia</taxon>
        <taxon>Ostreida</taxon>
        <taxon>Ostreoidea</taxon>
        <taxon>Ostreidae</taxon>
        <taxon>Magallana</taxon>
    </lineage>
</organism>
<dbReference type="FunFam" id="3.30.40.10:FF:000394">
    <property type="entry name" value="Histone-lysine N-methyltransferase"/>
    <property type="match status" value="1"/>
</dbReference>
<feature type="region of interest" description="Disordered" evidence="17">
    <location>
        <begin position="1429"/>
        <end position="1482"/>
    </location>
</feature>
<dbReference type="SUPFAM" id="SSF57716">
    <property type="entry name" value="Glucocorticoid receptor-like (DNA-binding domain)"/>
    <property type="match status" value="1"/>
</dbReference>
<protein>
    <recommendedName>
        <fullName evidence="26">[Histone H3]-lysine(4) N-trimethyltransferase</fullName>
    </recommendedName>
</protein>
<feature type="compositionally biased region" description="Basic and acidic residues" evidence="17">
    <location>
        <begin position="2573"/>
        <end position="2589"/>
    </location>
</feature>
<evidence type="ECO:0000256" key="6">
    <source>
        <dbReference type="ARBA" id="ARBA00022737"/>
    </source>
</evidence>
<keyword evidence="4" id="KW-0949">S-adenosyl-L-methionine</keyword>
<dbReference type="GO" id="GO:0035097">
    <property type="term" value="C:histone methyltransferase complex"/>
    <property type="evidence" value="ECO:0007669"/>
    <property type="project" value="TreeGrafter"/>
</dbReference>
<evidence type="ECO:0000256" key="4">
    <source>
        <dbReference type="ARBA" id="ARBA00022691"/>
    </source>
</evidence>
<feature type="compositionally biased region" description="Polar residues" evidence="17">
    <location>
        <begin position="3324"/>
        <end position="3335"/>
    </location>
</feature>
<keyword evidence="25" id="KW-1185">Reference proteome</keyword>
<dbReference type="InterPro" id="IPR002857">
    <property type="entry name" value="Znf_CXXC"/>
</dbReference>
<accession>A0A8W8KRD4</accession>
<dbReference type="InterPro" id="IPR003889">
    <property type="entry name" value="FYrich_C"/>
</dbReference>
<feature type="region of interest" description="Disordered" evidence="17">
    <location>
        <begin position="3711"/>
        <end position="3732"/>
    </location>
</feature>
<keyword evidence="3" id="KW-0808">Transferase</keyword>
<feature type="compositionally biased region" description="Basic and acidic residues" evidence="17">
    <location>
        <begin position="2822"/>
        <end position="2833"/>
    </location>
</feature>
<dbReference type="GO" id="GO:0032259">
    <property type="term" value="P:methylation"/>
    <property type="evidence" value="ECO:0007669"/>
    <property type="project" value="UniProtKB-KW"/>
</dbReference>
<feature type="region of interest" description="Disordered" evidence="17">
    <location>
        <begin position="677"/>
        <end position="730"/>
    </location>
</feature>
<feature type="compositionally biased region" description="Polar residues" evidence="17">
    <location>
        <begin position="2519"/>
        <end position="2545"/>
    </location>
</feature>
<feature type="compositionally biased region" description="Low complexity" evidence="17">
    <location>
        <begin position="700"/>
        <end position="716"/>
    </location>
</feature>
<feature type="compositionally biased region" description="Basic and acidic residues" evidence="17">
    <location>
        <begin position="3261"/>
        <end position="3272"/>
    </location>
</feature>
<evidence type="ECO:0000256" key="2">
    <source>
        <dbReference type="ARBA" id="ARBA00022603"/>
    </source>
</evidence>
<dbReference type="PRINTS" id="PR00929">
    <property type="entry name" value="ATHOOK"/>
</dbReference>
<dbReference type="InterPro" id="IPR019787">
    <property type="entry name" value="Znf_PHD-finger"/>
</dbReference>
<feature type="compositionally biased region" description="Basic and acidic residues" evidence="17">
    <location>
        <begin position="3361"/>
        <end position="3405"/>
    </location>
</feature>
<evidence type="ECO:0000256" key="7">
    <source>
        <dbReference type="ARBA" id="ARBA00022771"/>
    </source>
</evidence>
<evidence type="ECO:0000256" key="14">
    <source>
        <dbReference type="ARBA" id="ARBA00023170"/>
    </source>
</evidence>
<evidence type="ECO:0000256" key="3">
    <source>
        <dbReference type="ARBA" id="ARBA00022679"/>
    </source>
</evidence>
<dbReference type="Gene3D" id="3.30.160.360">
    <property type="match status" value="2"/>
</dbReference>
<comment type="subcellular location">
    <subcellularLocation>
        <location evidence="1">Nucleus</location>
    </subcellularLocation>
</comment>
<feature type="domain" description="Post-SET" evidence="20">
    <location>
        <begin position="4640"/>
        <end position="4656"/>
    </location>
</feature>
<feature type="compositionally biased region" description="Polar residues" evidence="17">
    <location>
        <begin position="883"/>
        <end position="904"/>
    </location>
</feature>
<feature type="compositionally biased region" description="Polar residues" evidence="17">
    <location>
        <begin position="2392"/>
        <end position="2408"/>
    </location>
</feature>
<feature type="compositionally biased region" description="Polar residues" evidence="17">
    <location>
        <begin position="4297"/>
        <end position="4306"/>
    </location>
</feature>
<feature type="region of interest" description="Disordered" evidence="17">
    <location>
        <begin position="872"/>
        <end position="914"/>
    </location>
</feature>
<dbReference type="GO" id="GO:0045893">
    <property type="term" value="P:positive regulation of DNA-templated transcription"/>
    <property type="evidence" value="ECO:0007669"/>
    <property type="project" value="TreeGrafter"/>
</dbReference>
<feature type="compositionally biased region" description="Polar residues" evidence="17">
    <location>
        <begin position="2776"/>
        <end position="2787"/>
    </location>
</feature>
<dbReference type="GO" id="GO:0043565">
    <property type="term" value="F:sequence-specific DNA binding"/>
    <property type="evidence" value="ECO:0007669"/>
    <property type="project" value="InterPro"/>
</dbReference>
<dbReference type="GO" id="GO:0008270">
    <property type="term" value="F:zinc ion binding"/>
    <property type="evidence" value="ECO:0007669"/>
    <property type="project" value="UniProtKB-KW"/>
</dbReference>
<feature type="region of interest" description="Disordered" evidence="17">
    <location>
        <begin position="3500"/>
        <end position="3553"/>
    </location>
</feature>
<evidence type="ECO:0000256" key="1">
    <source>
        <dbReference type="ARBA" id="ARBA00004123"/>
    </source>
</evidence>
<evidence type="ECO:0000256" key="13">
    <source>
        <dbReference type="ARBA" id="ARBA00023163"/>
    </source>
</evidence>
<dbReference type="SMART" id="SM00384">
    <property type="entry name" value="AT_hook"/>
    <property type="match status" value="7"/>
</dbReference>
<dbReference type="PROSITE" id="PS51805">
    <property type="entry name" value="EPHD"/>
    <property type="match status" value="1"/>
</dbReference>
<dbReference type="OrthoDB" id="308383at2759"/>
<evidence type="ECO:0000259" key="23">
    <source>
        <dbReference type="PROSITE" id="PS51805"/>
    </source>
</evidence>
<feature type="domain" description="PHD-type" evidence="18">
    <location>
        <begin position="1113"/>
        <end position="1163"/>
    </location>
</feature>
<dbReference type="PROSITE" id="PS51542">
    <property type="entry name" value="FYRN"/>
    <property type="match status" value="1"/>
</dbReference>
<dbReference type="InterPro" id="IPR034732">
    <property type="entry name" value="EPHD"/>
</dbReference>
<dbReference type="InterPro" id="IPR013088">
    <property type="entry name" value="Znf_NHR/GATA"/>
</dbReference>
<dbReference type="InterPro" id="IPR036427">
    <property type="entry name" value="Bromodomain-like_sf"/>
</dbReference>
<evidence type="ECO:0000313" key="25">
    <source>
        <dbReference type="Proteomes" id="UP000005408"/>
    </source>
</evidence>
<feature type="compositionally biased region" description="Basic and acidic residues" evidence="17">
    <location>
        <begin position="3000"/>
        <end position="3031"/>
    </location>
</feature>
<evidence type="ECO:0000256" key="15">
    <source>
        <dbReference type="ARBA" id="ARBA00023242"/>
    </source>
</evidence>
<dbReference type="Proteomes" id="UP000005408">
    <property type="component" value="Unassembled WGS sequence"/>
</dbReference>
<dbReference type="SUPFAM" id="SSF57903">
    <property type="entry name" value="FYVE/PHD zinc finger"/>
    <property type="match status" value="2"/>
</dbReference>
<keyword evidence="9" id="KW-0156">Chromatin regulator</keyword>
<feature type="region of interest" description="Disordered" evidence="17">
    <location>
        <begin position="148"/>
        <end position="174"/>
    </location>
</feature>
<dbReference type="SMART" id="SM00317">
    <property type="entry name" value="SET"/>
    <property type="match status" value="1"/>
</dbReference>
<evidence type="ECO:0008006" key="26">
    <source>
        <dbReference type="Google" id="ProtNLM"/>
    </source>
</evidence>
<feature type="region of interest" description="Disordered" evidence="17">
    <location>
        <begin position="3621"/>
        <end position="3642"/>
    </location>
</feature>
<feature type="region of interest" description="Disordered" evidence="17">
    <location>
        <begin position="2909"/>
        <end position="2929"/>
    </location>
</feature>
<feature type="compositionally biased region" description="Polar residues" evidence="17">
    <location>
        <begin position="1429"/>
        <end position="1443"/>
    </location>
</feature>
<dbReference type="Pfam" id="PF02008">
    <property type="entry name" value="zf-CXXC"/>
    <property type="match status" value="1"/>
</dbReference>
<feature type="compositionally biased region" description="Basic residues" evidence="17">
    <location>
        <begin position="4278"/>
        <end position="4290"/>
    </location>
</feature>
<feature type="compositionally biased region" description="Basic and acidic residues" evidence="17">
    <location>
        <begin position="3096"/>
        <end position="3127"/>
    </location>
</feature>
<reference evidence="24" key="1">
    <citation type="submission" date="2022-08" db="UniProtKB">
        <authorList>
            <consortium name="EnsemblMetazoa"/>
        </authorList>
    </citation>
    <scope>IDENTIFICATION</scope>
    <source>
        <strain evidence="24">05x7-T-G4-1.051#20</strain>
    </source>
</reference>
<feature type="domain" description="Nuclear receptor" evidence="21">
    <location>
        <begin position="573"/>
        <end position="653"/>
    </location>
</feature>
<dbReference type="SMART" id="SM00541">
    <property type="entry name" value="FYRN"/>
    <property type="match status" value="1"/>
</dbReference>
<feature type="compositionally biased region" description="Polar residues" evidence="17">
    <location>
        <begin position="3621"/>
        <end position="3631"/>
    </location>
</feature>
<dbReference type="Gene3D" id="2.170.270.10">
    <property type="entry name" value="SET domain"/>
    <property type="match status" value="1"/>
</dbReference>
<feature type="region of interest" description="Disordered" evidence="17">
    <location>
        <begin position="2753"/>
        <end position="2885"/>
    </location>
</feature>
<dbReference type="InterPro" id="IPR047219">
    <property type="entry name" value="KMT2A_2B_SET"/>
</dbReference>
<name>A0A8W8KRD4_MAGGI</name>
<feature type="compositionally biased region" description="Basic and acidic residues" evidence="17">
    <location>
        <begin position="225"/>
        <end position="237"/>
    </location>
</feature>
<dbReference type="Pfam" id="PF13771">
    <property type="entry name" value="zf-HC5HC2H"/>
    <property type="match status" value="1"/>
</dbReference>
<keyword evidence="15" id="KW-0539">Nucleus</keyword>
<keyword evidence="13" id="KW-0804">Transcription</keyword>
<feature type="compositionally biased region" description="Basic residues" evidence="17">
    <location>
        <begin position="3247"/>
        <end position="3260"/>
    </location>
</feature>
<dbReference type="Pfam" id="PF05964">
    <property type="entry name" value="FYRN"/>
    <property type="match status" value="1"/>
</dbReference>
<feature type="compositionally biased region" description="Polar residues" evidence="17">
    <location>
        <begin position="2451"/>
        <end position="2461"/>
    </location>
</feature>
<feature type="region of interest" description="Disordered" evidence="17">
    <location>
        <begin position="1495"/>
        <end position="1551"/>
    </location>
</feature>
<feature type="region of interest" description="Disordered" evidence="17">
    <location>
        <begin position="2668"/>
        <end position="2693"/>
    </location>
</feature>
<dbReference type="InterPro" id="IPR001965">
    <property type="entry name" value="Znf_PHD"/>
</dbReference>
<dbReference type="SMART" id="SM00249">
    <property type="entry name" value="PHD"/>
    <property type="match status" value="4"/>
</dbReference>
<keyword evidence="12" id="KW-0238">DNA-binding</keyword>
<feature type="region of interest" description="Disordered" evidence="17">
    <location>
        <begin position="2250"/>
        <end position="2274"/>
    </location>
</feature>
<feature type="compositionally biased region" description="Basic residues" evidence="17">
    <location>
        <begin position="3274"/>
        <end position="3284"/>
    </location>
</feature>
<feature type="compositionally biased region" description="Basic residues" evidence="17">
    <location>
        <begin position="2990"/>
        <end position="2999"/>
    </location>
</feature>
<feature type="compositionally biased region" description="Polar residues" evidence="17">
    <location>
        <begin position="86"/>
        <end position="99"/>
    </location>
</feature>
<evidence type="ECO:0000259" key="20">
    <source>
        <dbReference type="PROSITE" id="PS50868"/>
    </source>
</evidence>
<dbReference type="PROSITE" id="PS51543">
    <property type="entry name" value="FYRC"/>
    <property type="match status" value="1"/>
</dbReference>
<dbReference type="Gene3D" id="3.30.50.10">
    <property type="entry name" value="Erythroid Transcription Factor GATA-1, subunit A"/>
    <property type="match status" value="1"/>
</dbReference>
<feature type="domain" description="SET" evidence="19">
    <location>
        <begin position="4518"/>
        <end position="4634"/>
    </location>
</feature>
<dbReference type="InterPro" id="IPR017956">
    <property type="entry name" value="AT_hook_DNA-bd_motif"/>
</dbReference>
<keyword evidence="14" id="KW-0675">Receptor</keyword>
<feature type="compositionally biased region" description="Polar residues" evidence="17">
    <location>
        <begin position="1504"/>
        <end position="1521"/>
    </location>
</feature>
<feature type="compositionally biased region" description="Polar residues" evidence="17">
    <location>
        <begin position="677"/>
        <end position="698"/>
    </location>
</feature>
<feature type="region of interest" description="Disordered" evidence="17">
    <location>
        <begin position="80"/>
        <end position="110"/>
    </location>
</feature>
<evidence type="ECO:0000256" key="9">
    <source>
        <dbReference type="ARBA" id="ARBA00022853"/>
    </source>
</evidence>
<feature type="domain" description="PHD-type" evidence="18">
    <location>
        <begin position="1065"/>
        <end position="1116"/>
    </location>
</feature>
<feature type="compositionally biased region" description="Basic and acidic residues" evidence="17">
    <location>
        <begin position="3509"/>
        <end position="3522"/>
    </location>
</feature>
<dbReference type="GO" id="GO:0003700">
    <property type="term" value="F:DNA-binding transcription factor activity"/>
    <property type="evidence" value="ECO:0007669"/>
    <property type="project" value="InterPro"/>
</dbReference>
<dbReference type="EnsemblMetazoa" id="G24720.2">
    <property type="protein sequence ID" value="G24720.2:cds"/>
    <property type="gene ID" value="G24720"/>
</dbReference>
<feature type="domain" description="CXXC-type" evidence="22">
    <location>
        <begin position="816"/>
        <end position="862"/>
    </location>
</feature>
<keyword evidence="10" id="KW-0805">Transcription regulation</keyword>
<evidence type="ECO:0000256" key="11">
    <source>
        <dbReference type="ARBA" id="ARBA00023117"/>
    </source>
</evidence>
<feature type="region of interest" description="Disordered" evidence="17">
    <location>
        <begin position="3323"/>
        <end position="3414"/>
    </location>
</feature>
<dbReference type="InterPro" id="IPR011011">
    <property type="entry name" value="Znf_FYVE_PHD"/>
</dbReference>
<dbReference type="FunFam" id="3.30.40.10:FF:000002">
    <property type="entry name" value="Histone-lysine N-methyltransferase"/>
    <property type="match status" value="1"/>
</dbReference>
<feature type="region of interest" description="Disordered" evidence="17">
    <location>
        <begin position="2479"/>
        <end position="2592"/>
    </location>
</feature>
<sequence>MARLRFPGRPGCRFDRLGVRYGADEARNANDPLTLFVANIHRGLRAFRELVGDSDEDDEFEGFTKEDVRQAEKKLQKVLAEEAKSDITSPVSPKSGTRLSRTRESLENLPSAECTRNRKSTLVRKSYKEMINEGLATPSKSYVIKKAKESGSARGEVQKEMKKSRKDSKSTETLKQKAYKKFTIRLDVRGKVGKIVHNRGRPSKFKNFDTDDMEQSLEVDENEDHCDSEKGKKKVKEKDKFSAVGKAKQLLQRAKTCKKDKVSPEQTTKRKISAKKQFVLPVQSSRSSRVIIPNKRFIEEDSENTAKAFAKRLAVKVPEESKTLAPESKLPTEMGLFANASTKLQIETEKLPSLPMSSLSPSGIVKPKFEALTGIGGFQSPLYDQPLIVEGKRARKPSLKVRMKMSDSSFKKFKERSLEKKLEARKIIEQEKVKLNEQDYLQEGRKLFLSPSKLSVSLTSKLPSLPIMAPPKFGVAPFTCTALSERERLEKLEREALVKRMRGHNILRKAKFQLNRAALNRSKADLARTLKKELKMEARLQKIQESQKNKSAPSASGVRLEQAIGDDGSDGKHYICRICERGMNAPRRRSGILTCESCRKFFQSHSERVSNGKAVPCPTGSCTVHYKDRPICQDCRYNKCLKLFNLEERRTSLDPNSQSTDFSKEINVTIPQITLSSASPGTSGLMNSPLGSLKSPSMLSPMATISPPATTTTSSPETDDSPKSDGRGPRIKHVCRKAAVVLGKPVAKFPKSPEITLSALPSGEKVKLWKKDQLEKKDLSDDEIPMEDIIQQSEDNIQAIKKSPIRSPLKIPKGRYGKRKIRCKKCEGCTSEDCGVCNYCLDKPKFGGRGVMKQACIQRRCKYPRYSRLAPGSLMRARDSDNQSDGSSISPYKDGFSSSPSQQARYRDNQDDALETSNKTTALSVIQRMALQGNRLSNAAKLNNDKSLASKRPFSEVLTPEDVSRRLWQEFGHAPQSSFPKFQSFSNESIRLSNSSQPKRMITNFRGYDGRSDAMVMHSVTSARGWSAQSEGQHRIKAEYREVFELTKVWYSGVSLTVSGPMCVRVICFLCGSAGKHEMLYCNVCCEPFHEFCLEEEERPHEIHSDNWCCKKCQSCQVCGRQNNLLQCDKCQNTYHPECLGPNYPTKPSKKKNIWICTKCVKCKSCGATTPGSGSAATWMYDFQLCYECGQLMDKGNYCPICHKCYSDDDWDSKMVQCASCESWVHAKCEELTDEMYERMSVLPDDVHYICKICSPRGPRHWEVVLKDSFLDGLKSVFNTVTQAKCAQYLLHIDEKKVKELEEKLNEQKYGDAHKTTMELEKSLENFVTSLEKVLKSKNKSAVEQQQEGNISEKGTSVVDLVGDCEKKVEEKAKDDKDDSLIRFEGDEDMDETKSSVTEDKSDVEMAEVLNDSDTISIGDVETLSALTTPGVSRGVSPNSSAGSPRVGTEDVRMESPLPPDVSENLAQGKEEETEGIPANIPNVDLLLNVEKDEVDGSKKEKSVTGTSIVDDQSNEQSNVLSADVREEESQSNICDTDSSVTGPKPQTNDQNIDLTEKEIKQEQIENIKDIDQTPQSPVVQSSSKKSVGVVDLTVEKSVSFQLSTPTKGLVTPTKALSRRLAENRLLPGFIRLYPKDFNAVKLKMINEEYSSVNEFSEDMAHIINLALNDPDEMKLVRKKATNSVRSMFVKQMEKCFPWFNVKACQIWDKNQNFPPGMLPDAVLPPFEDHTYAQWLEREDPHKSPQPSPFKRVGNTPIKKIVPLPVDEDAEKVLSCDLEDSGEDIRRCILCWHYGDSDPNDAGRLLYVGQDDWVHVNCALWSAEVYEEEHDGTLQNVQTALSRGRVMRCDSCQRAGATVGCCTRGCPANYHFMCARHELCLFQEDKKVFCPQHREKVDGELVAKEKFAVNRRVCVSMEDLKFNKKTWSKGLDPSTVSVIVGSCTVEELGRLSPISDTKDLLLPVEFSSTRVFWSTQDIRKRCVYTCQIVEVKPDSPKSAAMLIKDITIIHDETHPDYVPLSQINIPGINLFPDSRPRTRSLELSGLSEESGFSKSFDTSGDCEILNSTLNSNQSFSASDVGNDSLSSSWPVVKKRKTSDPAVNLGVLSPNTLRLLNLKDPQKFQQTVKPCSREKDDFGTLIKIADRLNMAASGKSDVALTMPRRERSKSVDRLLSPPPVRFSPSFRSEGHQSAGNTRTNSRANSEERMFSPIPTMSLQKQLSMNKEVTTVKPLIDDNCNTQVTDLNKAEDSIETGESNSQEASLEPINEEGTAEVDPANETYVVLPEGCSELSDEDLQMITEAIERSRSEQATDESMVSVESTEEHLGEISKEANPDFLPIGFSSVKENNSKIQGKTSSTDDEKESRDLPENTKEPSPKEGINADSAVSYKQADQSSSLTNKVQSDDLSCNDEQKFVKTPDEQFEVERELGVDQKEQETRSVSDSVEAMEVTQNQLTTSSPVDKDVSTIHDVDEQLMFEKESVPESMESVQEKGLDKRSLESREAVEGIAMEKMDTEIMDSNQGTSSAITPTSCSEETSNTQATSLEVGDNVTQKAMECTVVADEPSLTPPEGVKEQTSNEKTTKRNDRIPVYGREGQLIGYRKLTVERPDLRRLHYTTPRPTFEEILSEAQKQLLEEKHGDETMPDSREREMILECQVQPSESVVMQPDNFSAGDVTDKQSSEGAQSLLEAGEVKTEDNVVVDKDLVDVCESDDKWKESKEGVKVTEIDSTNKSDIEKNEMDIKVEACDKDKEECEKQKTCESETADIDEDKTTALESSSSSNREQNPLDEVSVKDAIIPDTRTEEEKNDLFKGLGLARTPEAKKTKAEMKKTPIKSYPLRRRSTQGGASSERKGDLPLHDQIAQKIKAESLAKSSPGAKGPFKCPTCKRLYRTEESFETHVKTCDFEVSTSDEEEESENEGGARKYSMRQTTVVKKVVMEIEQKERESESAARKERFCSFKTSCQKARLVLHKLSPRKVQQGIMAKLSPRKRGRPFKTGKEEIKDNNDLKGSKRFLSSDDEKKNTENERKRRQSSQSSERAVSSDRRTRKSLCEVKAEDDKTKEVDDSESDVSPKRGRGRPRKSSIVPNEQNEEEKSLSTEEKKSLSTEGNKSKECADKTGIEKRGRGRPRKSSLMTEEDIKKEIVASEECNSQEESLSESSPVSKRGRGRSRRESAASDSTSIGCTERHTRRSSTHGKNDEEFVSPPTPKRGRGRPSKCSDGISPKGPDRKSSNNEVTPEKKTGVRGRPSKLSVRHVLRSERKLRELSSIKKSRPVRRKKGVNLEYPGVTSGVTKRNAILSRKFKALRDSKIKKQKLKQALSVQGKTLSGTALENGIKRGRGRPRKFTAGSANNSDGHSQKKELKSVKNEEHEKVKVKTPKVEERKSIKKMEGNSEEIEKKSNKGQNSETDIKDSILNVIKQSNTSSLLKCPVPNVKSTSEQEVIMIADDEDPESDVIFCEKTGDFLNKKDKKQTTARSCEIQCDLDDDIGASQKSSGNLYVLRNPESKNKKSDDKTVEMDTSNSATSKSDPLGAEQSRGSESKMEDSSSTDLFVDRIMNDPAIQQLTPIQLLELQNKVTDKKVDLSSLTKIDTEATIKSIKAFLKKKIEEGTNKTMYVTDTGNGKDQGSSSSGEKSSVMKVNLPSSVTPQDIQKIIEAHKRATGTLGKSESSIGITPISRSSPLQSLTSQSTTSVLSSVSASSHFTQAQSQPSISTVQTNLAPSSSNSVLPQNFDISSQITVAANNLLAAANAVSPSAMMQSPNVILPSQGAVISHSPPNLQTMNTLLPSNPTPVAPVIVPSQSAILPVNQQLPMMSPSPMLASPQPAIVTGGIQTPMYSVSSTSPGYQALSSAIVTVPEPQKTYLLPPNQNLITVPQSQNLITVPPHQLMNPSIPQQLDNYLLSLINNAGIRVSQNLLNSGVSPVINTTQYVQNVPQVHNIPPLQNVPNVISTMGLQTGIRPQGIQNQSPVQIQGPAIKTVPMRPQLAPYVNQNTSLVASNAVYPTSTSSTTTTLVRVFVDGKPIAMTTDASVLNDPTSLLAKLNPSALQKGKYNMSVTSHRVTSTTTLTVSSKGSGTTYRAHCSSTTANKVLSALLKNRSETSLSTSIKSGGLKGKPIGPASSERKTIFRKISDAASRDTLSSLTGGSLPSSSMAIQAASHTRLPPAIAQSRSLLPASIKLQRDEGEMMPDLKTLGVKPYIIRKADGTIVKRIIKTTRKGVDLEKNFAIQPKVMKAIMKKLGGEKAVPILGKHGKNYDMMSVRVKTKAAVKAKEKKKHNRKSPQKVRLGLPQSSGFSGTMSHPFIHSHKETMSLPQPALEEEVEETPLCQFQQEQRDKRLGRNKKEGPKLQFQISSDDGFSCKGETMEEAWQQVIEKVQDVRSSARMKNLSFTNLDPDRLFGVNFNSVIYLLEQLFGAQNCRNYNFKYHQYDITDLEEEPPENPSGCIRSEPYETRKPFDIFSFLMSQYREMPGSKERKNDVEMVHKSARRATSMDLPMAMRFRKLKEHAREAVGVYRSHIHGRGLYCKRNIDEGEMVIEYSGEVIRGSLTDKREKYYEGKGIGCYMFRIDDYDVIDATLHGNAARFINHSCEPNCYSKVINVDGKKHIVIFAMKSIKRGEELTYDYKFPIEEVKIPCTCGAKKCRRYLN</sequence>